<feature type="compositionally biased region" description="Low complexity" evidence="1">
    <location>
        <begin position="52"/>
        <end position="77"/>
    </location>
</feature>
<proteinExistence type="predicted"/>
<dbReference type="GO" id="GO:0042834">
    <property type="term" value="F:peptidoglycan binding"/>
    <property type="evidence" value="ECO:0007669"/>
    <property type="project" value="InterPro"/>
</dbReference>
<feature type="region of interest" description="Disordered" evidence="1">
    <location>
        <begin position="133"/>
        <end position="289"/>
    </location>
</feature>
<keyword evidence="2" id="KW-0472">Membrane</keyword>
<sequence>MSDDKQKEVLTGYEQLKRRNRRRLVMTSGLVVVAGILLTSISGTDNGGKQNAPAPTAAAAQKDAQVDAVSAAVLEPSSSEEIEAAAKEQAPATESIRPEPPVEVLKPAAATPPQDIGPPLVLINDKLVDSDIKGLEESERIRKAEEEKRAAEEQKAEARRQRLAEQRAAKRAEEKRLAAEKEAVKKRAAAAKAEKSKRDAEAERKQAEKAAAERKAKQTEEKKAVAAKAKAEAEKKAAAAKARETEKKTAAKKAESAKSKTSEKAADTQSKGQKAAIQAGYADKERAQSLQRKMKAAGINATISEIKTDKGVVYRVKSNAYKSRQEAAKDLEKLRSKDGIAGQVVNE</sequence>
<protein>
    <submittedName>
        <fullName evidence="4">Cell division protein FtsN</fullName>
    </submittedName>
</protein>
<evidence type="ECO:0000259" key="3">
    <source>
        <dbReference type="PROSITE" id="PS51724"/>
    </source>
</evidence>
<dbReference type="Gene3D" id="3.30.70.1070">
    <property type="entry name" value="Sporulation related repeat"/>
    <property type="match status" value="1"/>
</dbReference>
<feature type="domain" description="SPOR" evidence="3">
    <location>
        <begin position="268"/>
        <end position="347"/>
    </location>
</feature>
<evidence type="ECO:0000256" key="1">
    <source>
        <dbReference type="SAM" id="MobiDB-lite"/>
    </source>
</evidence>
<organism evidence="4 5">
    <name type="scientific">Neisseria iguanae</name>
    <dbReference type="NCBI Taxonomy" id="90242"/>
    <lineage>
        <taxon>Bacteria</taxon>
        <taxon>Pseudomonadati</taxon>
        <taxon>Pseudomonadota</taxon>
        <taxon>Betaproteobacteria</taxon>
        <taxon>Neisseriales</taxon>
        <taxon>Neisseriaceae</taxon>
        <taxon>Neisseria</taxon>
    </lineage>
</organism>
<feature type="compositionally biased region" description="Basic and acidic residues" evidence="1">
    <location>
        <begin position="192"/>
        <end position="266"/>
    </location>
</feature>
<dbReference type="InterPro" id="IPR007730">
    <property type="entry name" value="SPOR-like_dom"/>
</dbReference>
<keyword evidence="2" id="KW-1133">Transmembrane helix</keyword>
<keyword evidence="4" id="KW-0132">Cell division</keyword>
<dbReference type="Pfam" id="PF05036">
    <property type="entry name" value="SPOR"/>
    <property type="match status" value="1"/>
</dbReference>
<gene>
    <name evidence="4" type="ORF">C7N83_06720</name>
</gene>
<keyword evidence="5" id="KW-1185">Reference proteome</keyword>
<dbReference type="AlphaFoldDB" id="A0A2P7U073"/>
<dbReference type="EMBL" id="PXYY01000034">
    <property type="protein sequence ID" value="PSJ80359.1"/>
    <property type="molecule type" value="Genomic_DNA"/>
</dbReference>
<feature type="transmembrane region" description="Helical" evidence="2">
    <location>
        <begin position="24"/>
        <end position="43"/>
    </location>
</feature>
<feature type="region of interest" description="Disordered" evidence="1">
    <location>
        <begin position="42"/>
        <end position="119"/>
    </location>
</feature>
<dbReference type="Proteomes" id="UP000241868">
    <property type="component" value="Unassembled WGS sequence"/>
</dbReference>
<accession>A0A2P7U073</accession>
<dbReference type="InterPro" id="IPR036680">
    <property type="entry name" value="SPOR-like_sf"/>
</dbReference>
<feature type="compositionally biased region" description="Basic and acidic residues" evidence="1">
    <location>
        <begin position="133"/>
        <end position="185"/>
    </location>
</feature>
<reference evidence="4 5" key="1">
    <citation type="submission" date="2018-03" db="EMBL/GenBank/DDBJ databases">
        <title>Neisseria weixii sp. nov., isolated from the intestinal contents of Tibetan Plateau pika (Ochotona curzoniae) in Yushu, Qinghai Province, China.</title>
        <authorList>
            <person name="Gui Z."/>
        </authorList>
    </citation>
    <scope>NUCLEOTIDE SEQUENCE [LARGE SCALE GENOMIC DNA]</scope>
    <source>
        <strain evidence="4 5">ATCC 51483</strain>
    </source>
</reference>
<dbReference type="OrthoDB" id="8614111at2"/>
<comment type="caution">
    <text evidence="4">The sequence shown here is derived from an EMBL/GenBank/DDBJ whole genome shotgun (WGS) entry which is preliminary data.</text>
</comment>
<dbReference type="SUPFAM" id="SSF110997">
    <property type="entry name" value="Sporulation related repeat"/>
    <property type="match status" value="1"/>
</dbReference>
<dbReference type="GO" id="GO:0051301">
    <property type="term" value="P:cell division"/>
    <property type="evidence" value="ECO:0007669"/>
    <property type="project" value="UniProtKB-KW"/>
</dbReference>
<dbReference type="PROSITE" id="PS51724">
    <property type="entry name" value="SPOR"/>
    <property type="match status" value="1"/>
</dbReference>
<evidence type="ECO:0000313" key="4">
    <source>
        <dbReference type="EMBL" id="PSJ80359.1"/>
    </source>
</evidence>
<keyword evidence="2" id="KW-0812">Transmembrane</keyword>
<keyword evidence="4" id="KW-0131">Cell cycle</keyword>
<name>A0A2P7U073_9NEIS</name>
<dbReference type="RefSeq" id="WP_106741531.1">
    <property type="nucleotide sequence ID" value="NZ_PXYY01000034.1"/>
</dbReference>
<evidence type="ECO:0000256" key="2">
    <source>
        <dbReference type="SAM" id="Phobius"/>
    </source>
</evidence>
<evidence type="ECO:0000313" key="5">
    <source>
        <dbReference type="Proteomes" id="UP000241868"/>
    </source>
</evidence>